<sequence>MKDRLEMALDNVFNEIHKEQKKAFWSNREPKQRIGKQERATINALSNFIPAVNNAPSKERATKHPHRSRKSSTVTARG</sequence>
<dbReference type="OrthoDB" id="6448151at2"/>
<dbReference type="EMBL" id="FPBJ01000049">
    <property type="protein sequence ID" value="SFU93765.1"/>
    <property type="molecule type" value="Genomic_DNA"/>
</dbReference>
<evidence type="ECO:0000313" key="2">
    <source>
        <dbReference type="EMBL" id="SFU93765.1"/>
    </source>
</evidence>
<proteinExistence type="predicted"/>
<gene>
    <name evidence="2" type="ORF">SAMN05421784_14925</name>
</gene>
<organism evidence="2 3">
    <name type="scientific">Xenorhabdus koppenhoeferi</name>
    <dbReference type="NCBI Taxonomy" id="351659"/>
    <lineage>
        <taxon>Bacteria</taxon>
        <taxon>Pseudomonadati</taxon>
        <taxon>Pseudomonadota</taxon>
        <taxon>Gammaproteobacteria</taxon>
        <taxon>Enterobacterales</taxon>
        <taxon>Morganellaceae</taxon>
        <taxon>Xenorhabdus</taxon>
    </lineage>
</organism>
<dbReference type="AlphaFoldDB" id="A0A1I7K8N9"/>
<dbReference type="STRING" id="351659.SAMN05421784_14925"/>
<reference evidence="3" key="1">
    <citation type="submission" date="2016-10" db="EMBL/GenBank/DDBJ databases">
        <authorList>
            <person name="Varghese N."/>
            <person name="Submissions S."/>
        </authorList>
    </citation>
    <scope>NUCLEOTIDE SEQUENCE [LARGE SCALE GENOMIC DNA]</scope>
    <source>
        <strain evidence="3">DSM 18168</strain>
    </source>
</reference>
<accession>A0A1I7K8N9</accession>
<name>A0A1I7K8N9_9GAMM</name>
<dbReference type="Proteomes" id="UP000242496">
    <property type="component" value="Unassembled WGS sequence"/>
</dbReference>
<keyword evidence="3" id="KW-1185">Reference proteome</keyword>
<evidence type="ECO:0000313" key="3">
    <source>
        <dbReference type="Proteomes" id="UP000242496"/>
    </source>
</evidence>
<dbReference type="RefSeq" id="WP_092553923.1">
    <property type="nucleotide sequence ID" value="NZ_CAWRBG010000025.1"/>
</dbReference>
<evidence type="ECO:0000256" key="1">
    <source>
        <dbReference type="SAM" id="MobiDB-lite"/>
    </source>
</evidence>
<feature type="region of interest" description="Disordered" evidence="1">
    <location>
        <begin position="53"/>
        <end position="78"/>
    </location>
</feature>
<protein>
    <submittedName>
        <fullName evidence="2">Uncharacterized protein</fullName>
    </submittedName>
</protein>